<dbReference type="Pfam" id="PF13197">
    <property type="entry name" value="DUF4013"/>
    <property type="match status" value="1"/>
</dbReference>
<feature type="transmembrane region" description="Helical" evidence="1">
    <location>
        <begin position="179"/>
        <end position="202"/>
    </location>
</feature>
<dbReference type="Proteomes" id="UP000825933">
    <property type="component" value="Unassembled WGS sequence"/>
</dbReference>
<feature type="transmembrane region" description="Helical" evidence="1">
    <location>
        <begin position="148"/>
        <end position="173"/>
    </location>
</feature>
<keyword evidence="3" id="KW-1185">Reference proteome</keyword>
<comment type="caution">
    <text evidence="2">The sequence shown here is derived from an EMBL/GenBank/DDBJ whole genome shotgun (WGS) entry which is preliminary data.</text>
</comment>
<proteinExistence type="predicted"/>
<evidence type="ECO:0000256" key="1">
    <source>
        <dbReference type="SAM" id="Phobius"/>
    </source>
</evidence>
<dbReference type="EMBL" id="JAIOUQ010000014">
    <property type="protein sequence ID" value="MBZ2166770.1"/>
    <property type="molecule type" value="Genomic_DNA"/>
</dbReference>
<keyword evidence="1" id="KW-0812">Transmembrane</keyword>
<dbReference type="AlphaFoldDB" id="A0A8T5V004"/>
<sequence length="220" mass="24442">MNIIGNISDSLQFPIKNWVKMIILGIILIIPIVNFIGLGYYLRIIKSTLAGLDELPNFLGVGELFIDGIKLLIVGIIYAIVPLILYALSFAFPGPIFLIIAIISAIIISIFAYMGMANMAYYNSEIGAALRYREILDRITAIGWGKYMLWWIIMMIIITGAGSIIGIVGGILLFFVGGFLVFLLGYSYLAIFQARSIALIFASSENTRYMNKKNHARLNN</sequence>
<keyword evidence="1" id="KW-1133">Transmembrane helix</keyword>
<protein>
    <submittedName>
        <fullName evidence="2">DUF4013 domain-containing protein</fullName>
    </submittedName>
</protein>
<dbReference type="InterPro" id="IPR025098">
    <property type="entry name" value="DUF4013"/>
</dbReference>
<keyword evidence="1" id="KW-0472">Membrane</keyword>
<name>A0A8T5V004_9EURY</name>
<evidence type="ECO:0000313" key="3">
    <source>
        <dbReference type="Proteomes" id="UP000825933"/>
    </source>
</evidence>
<accession>A0A8T5V004</accession>
<evidence type="ECO:0000313" key="2">
    <source>
        <dbReference type="EMBL" id="MBZ2166770.1"/>
    </source>
</evidence>
<dbReference type="RefSeq" id="WP_223792306.1">
    <property type="nucleotide sequence ID" value="NZ_JAIOUQ010000014.1"/>
</dbReference>
<feature type="transmembrane region" description="Helical" evidence="1">
    <location>
        <begin position="96"/>
        <end position="114"/>
    </location>
</feature>
<feature type="transmembrane region" description="Helical" evidence="1">
    <location>
        <begin position="18"/>
        <end position="42"/>
    </location>
</feature>
<reference evidence="3" key="1">
    <citation type="journal article" date="2022" name="Microbiol. Resour. Announc.">
        <title>Draft Genome Sequence of a Methanogenic Archaeon from West Spitsbergen Permafrost.</title>
        <authorList>
            <person name="Trubitsyn V."/>
            <person name="Rivkina E."/>
            <person name="Shcherbakova V."/>
        </authorList>
    </citation>
    <scope>NUCLEOTIDE SEQUENCE [LARGE SCALE GENOMIC DNA]</scope>
    <source>
        <strain evidence="3">VT</strain>
    </source>
</reference>
<organism evidence="2 3">
    <name type="scientific">Methanobacterium spitsbergense</name>
    <dbReference type="NCBI Taxonomy" id="2874285"/>
    <lineage>
        <taxon>Archaea</taxon>
        <taxon>Methanobacteriati</taxon>
        <taxon>Methanobacteriota</taxon>
        <taxon>Methanomada group</taxon>
        <taxon>Methanobacteria</taxon>
        <taxon>Methanobacteriales</taxon>
        <taxon>Methanobacteriaceae</taxon>
        <taxon>Methanobacterium</taxon>
    </lineage>
</organism>
<gene>
    <name evidence="2" type="ORF">K8N75_12055</name>
</gene>
<feature type="transmembrane region" description="Helical" evidence="1">
    <location>
        <begin position="71"/>
        <end position="90"/>
    </location>
</feature>